<evidence type="ECO:0000256" key="3">
    <source>
        <dbReference type="ARBA" id="ARBA00022525"/>
    </source>
</evidence>
<dbReference type="SUPFAM" id="SSF55816">
    <property type="entry name" value="5'-nucleotidase (syn. UDP-sugar hydrolase), C-terminal domain"/>
    <property type="match status" value="1"/>
</dbReference>
<dbReference type="Gene3D" id="3.60.21.10">
    <property type="match status" value="1"/>
</dbReference>
<dbReference type="SUPFAM" id="SSF56300">
    <property type="entry name" value="Metallo-dependent phosphatases"/>
    <property type="match status" value="1"/>
</dbReference>
<dbReference type="AlphaFoldDB" id="A0A2B0N010"/>
<evidence type="ECO:0000256" key="1">
    <source>
        <dbReference type="ARBA" id="ARBA00004168"/>
    </source>
</evidence>
<keyword evidence="6" id="KW-0547">Nucleotide-binding</keyword>
<dbReference type="GO" id="GO:0000166">
    <property type="term" value="F:nucleotide binding"/>
    <property type="evidence" value="ECO:0007669"/>
    <property type="project" value="UniProtKB-KW"/>
</dbReference>
<gene>
    <name evidence="9" type="ORF">COI93_04585</name>
</gene>
<dbReference type="InterPro" id="IPR029052">
    <property type="entry name" value="Metallo-depent_PP-like"/>
</dbReference>
<dbReference type="InterPro" id="IPR008334">
    <property type="entry name" value="5'-Nucleotdase_C"/>
</dbReference>
<dbReference type="GO" id="GO:0008768">
    <property type="term" value="F:UDP-sugar diphosphatase activity"/>
    <property type="evidence" value="ECO:0007669"/>
    <property type="project" value="TreeGrafter"/>
</dbReference>
<evidence type="ECO:0000256" key="6">
    <source>
        <dbReference type="RuleBase" id="RU362119"/>
    </source>
</evidence>
<dbReference type="PANTHER" id="PTHR11575:SF24">
    <property type="entry name" value="5'-NUCLEOTIDASE"/>
    <property type="match status" value="1"/>
</dbReference>
<dbReference type="PROSITE" id="PS00786">
    <property type="entry name" value="5_NUCLEOTIDASE_2"/>
    <property type="match status" value="1"/>
</dbReference>
<organism evidence="9 10">
    <name type="scientific">Bacillus cereus</name>
    <dbReference type="NCBI Taxonomy" id="1396"/>
    <lineage>
        <taxon>Bacteria</taxon>
        <taxon>Bacillati</taxon>
        <taxon>Bacillota</taxon>
        <taxon>Bacilli</taxon>
        <taxon>Bacillales</taxon>
        <taxon>Bacillaceae</taxon>
        <taxon>Bacillus</taxon>
        <taxon>Bacillus cereus group</taxon>
    </lineage>
</organism>
<feature type="domain" description="Calcineurin-like phosphoesterase" evidence="7">
    <location>
        <begin position="31"/>
        <end position="259"/>
    </location>
</feature>
<evidence type="ECO:0000313" key="9">
    <source>
        <dbReference type="EMBL" id="PFK46469.1"/>
    </source>
</evidence>
<dbReference type="Pfam" id="PF02872">
    <property type="entry name" value="5_nucleotid_C"/>
    <property type="match status" value="1"/>
</dbReference>
<dbReference type="InterPro" id="IPR006179">
    <property type="entry name" value="5_nucleotidase/apyrase"/>
</dbReference>
<evidence type="ECO:0000256" key="5">
    <source>
        <dbReference type="ARBA" id="ARBA00023088"/>
    </source>
</evidence>
<feature type="domain" description="5'-Nucleotidase C-terminal" evidence="8">
    <location>
        <begin position="336"/>
        <end position="475"/>
    </location>
</feature>
<dbReference type="InterPro" id="IPR036907">
    <property type="entry name" value="5'-Nucleotdase_C_sf"/>
</dbReference>
<dbReference type="EMBL" id="NUWN01000017">
    <property type="protein sequence ID" value="PFK46469.1"/>
    <property type="molecule type" value="Genomic_DNA"/>
</dbReference>
<dbReference type="GO" id="GO:0030288">
    <property type="term" value="C:outer membrane-bounded periplasmic space"/>
    <property type="evidence" value="ECO:0007669"/>
    <property type="project" value="TreeGrafter"/>
</dbReference>
<protein>
    <submittedName>
        <fullName evidence="9">Bifunctional metallophosphatase/5'-nucleotidase</fullName>
    </submittedName>
</protein>
<dbReference type="Pfam" id="PF00149">
    <property type="entry name" value="Metallophos"/>
    <property type="match status" value="1"/>
</dbReference>
<reference evidence="9 10" key="1">
    <citation type="submission" date="2017-09" db="EMBL/GenBank/DDBJ databases">
        <title>Large-scale bioinformatics analysis of Bacillus genomes uncovers conserved roles of natural products in bacterial physiology.</title>
        <authorList>
            <consortium name="Agbiome Team Llc"/>
            <person name="Bleich R.M."/>
            <person name="Grubbs K.J."/>
            <person name="Santa Maria K.C."/>
            <person name="Allen S.E."/>
            <person name="Farag S."/>
            <person name="Shank E.A."/>
            <person name="Bowers A."/>
        </authorList>
    </citation>
    <scope>NUCLEOTIDE SEQUENCE [LARGE SCALE GENOMIC DNA]</scope>
    <source>
        <strain evidence="9 10">AFS083043</strain>
    </source>
</reference>
<name>A0A2B0N010_BACCE</name>
<dbReference type="PANTHER" id="PTHR11575">
    <property type="entry name" value="5'-NUCLEOTIDASE-RELATED"/>
    <property type="match status" value="1"/>
</dbReference>
<comment type="caution">
    <text evidence="9">The sequence shown here is derived from an EMBL/GenBank/DDBJ whole genome shotgun (WGS) entry which is preliminary data.</text>
</comment>
<evidence type="ECO:0000313" key="10">
    <source>
        <dbReference type="Proteomes" id="UP000242656"/>
    </source>
</evidence>
<sequence>MNYFLLLPFLIKLIFPILFSPSLPTDVSVQILGLNDFHGQLNTTSTLHGKSVGRADYLAAYIQSYRDKNPNTLLVHTGDMIGGSPPISALFHDQPTMEFLNHLQFDVGTLGNHEFDKGPVALTELISGETTIQTNSFSGSSFPYICANVLDRNTQQPLFPPYTIKWIDGIPIAFIGVVTKDTPYLTMYTNMSSVLFLDEASSINHYVHQLQQKGIHAFVILAHLGGNTTGRNTNGALADLANQLDSDIDILFGGHSHSYINGKINEKLLVQAYSYGKALSNVSVTLNRKTKDITKKDATIVPIYQHALSPDLHTKNWIDSYALKIQAKADEQLGVTEYELTREQNAHGESKLGTLIAIAQRQTMQADISLVNPGSIRHNLQKGKVTWEDTFLIQPFGNPLIKMDLSGQEIRNVLQEQWKDETRMLQISGIRYTWKNNIVQNIFLEDGTPLRNDQIYSVVVNSFLANGGDKFMTFKLGKNRTQGPTDQEAFANYIRSISHIDTFPKNFIQRIY</sequence>
<keyword evidence="6" id="KW-0378">Hydrolase</keyword>
<keyword evidence="2" id="KW-0134">Cell wall</keyword>
<evidence type="ECO:0000256" key="2">
    <source>
        <dbReference type="ARBA" id="ARBA00022512"/>
    </source>
</evidence>
<dbReference type="PRINTS" id="PR01607">
    <property type="entry name" value="APYRASEFAMLY"/>
</dbReference>
<dbReference type="GO" id="GO:0009166">
    <property type="term" value="P:nucleotide catabolic process"/>
    <property type="evidence" value="ECO:0007669"/>
    <property type="project" value="InterPro"/>
</dbReference>
<dbReference type="Gene3D" id="3.90.780.10">
    <property type="entry name" value="5'-Nucleotidase, C-terminal domain"/>
    <property type="match status" value="1"/>
</dbReference>
<dbReference type="InterPro" id="IPR006146">
    <property type="entry name" value="5'-Nucleotdase_CS"/>
</dbReference>
<dbReference type="FunFam" id="3.60.21.10:FF:000052">
    <property type="entry name" value="Endonuclease YhcR"/>
    <property type="match status" value="1"/>
</dbReference>
<dbReference type="Proteomes" id="UP000242656">
    <property type="component" value="Unassembled WGS sequence"/>
</dbReference>
<evidence type="ECO:0000259" key="8">
    <source>
        <dbReference type="Pfam" id="PF02872"/>
    </source>
</evidence>
<comment type="subcellular location">
    <subcellularLocation>
        <location evidence="1">Secreted</location>
        <location evidence="1">Cell wall</location>
        <topology evidence="1">Peptidoglycan-anchor</topology>
    </subcellularLocation>
</comment>
<evidence type="ECO:0000259" key="7">
    <source>
        <dbReference type="Pfam" id="PF00149"/>
    </source>
</evidence>
<keyword evidence="5" id="KW-0572">Peptidoglycan-anchor</keyword>
<dbReference type="GO" id="GO:0046872">
    <property type="term" value="F:metal ion binding"/>
    <property type="evidence" value="ECO:0007669"/>
    <property type="project" value="InterPro"/>
</dbReference>
<keyword evidence="4" id="KW-0732">Signal</keyword>
<proteinExistence type="inferred from homology"/>
<keyword evidence="3" id="KW-0964">Secreted</keyword>
<dbReference type="RefSeq" id="WP_098489840.1">
    <property type="nucleotide sequence ID" value="NZ_NUWN01000017.1"/>
</dbReference>
<dbReference type="GO" id="GO:0008253">
    <property type="term" value="F:5'-nucleotidase activity"/>
    <property type="evidence" value="ECO:0007669"/>
    <property type="project" value="TreeGrafter"/>
</dbReference>
<dbReference type="InterPro" id="IPR004843">
    <property type="entry name" value="Calcineurin-like_PHP"/>
</dbReference>
<accession>A0A2B0N010</accession>
<evidence type="ECO:0000256" key="4">
    <source>
        <dbReference type="ARBA" id="ARBA00022729"/>
    </source>
</evidence>
<comment type="similarity">
    <text evidence="6">Belongs to the 5'-nucleotidase family.</text>
</comment>